<sequence>MCLITFAYKSHPEYSLILIANRDEFYQRPSQPMHFWDDHNEILAGRDLEQLGTWLGFNTAGKFTAVTNYRDGRNPAKNRRSRGELTANFLKCQQSADEYLLQLEQNKQEFGDFNLLVADQTGLYYCSNRGAETHELKPGIYGMSNALLDTPWPKLQRVKQDLTNAINSSALTAEHLMGIMGNRETAPDKDLPDTGISLNWERLLSSSFIQADNYGTRATTLVMQKPNGDTTVIEQGFDVGGPLARSEYKLPLPAIGVS</sequence>
<evidence type="ECO:0000313" key="2">
    <source>
        <dbReference type="Proteomes" id="UP000002171"/>
    </source>
</evidence>
<comment type="caution">
    <text evidence="1">The sequence shown here is derived from an EMBL/GenBank/DDBJ whole genome shotgun (WGS) entry which is preliminary data.</text>
</comment>
<name>A0A7U8C6F4_NEPCE</name>
<evidence type="ECO:0000313" key="1">
    <source>
        <dbReference type="EMBL" id="EAR61104.1"/>
    </source>
</evidence>
<dbReference type="EMBL" id="AAOW01000010">
    <property type="protein sequence ID" value="EAR61104.1"/>
    <property type="molecule type" value="Genomic_DNA"/>
</dbReference>
<evidence type="ECO:0008006" key="3">
    <source>
        <dbReference type="Google" id="ProtNLM"/>
    </source>
</evidence>
<reference evidence="1 2" key="1">
    <citation type="submission" date="2006-02" db="EMBL/GenBank/DDBJ databases">
        <authorList>
            <person name="Pinhassi J."/>
            <person name="Pedros-Alio C."/>
            <person name="Ferriera S."/>
            <person name="Johnson J."/>
            <person name="Kravitz S."/>
            <person name="Halpern A."/>
            <person name="Remington K."/>
            <person name="Beeson K."/>
            <person name="Tran B."/>
            <person name="Rogers Y.-H."/>
            <person name="Friedman R."/>
            <person name="Venter J.C."/>
        </authorList>
    </citation>
    <scope>NUCLEOTIDE SEQUENCE [LARGE SCALE GENOMIC DNA]</scope>
    <source>
        <strain evidence="1 2">MED92</strain>
    </source>
</reference>
<accession>A0A7U8C6F4</accession>
<dbReference type="RefSeq" id="WP_007021386.1">
    <property type="nucleotide sequence ID" value="NZ_CH724126.1"/>
</dbReference>
<dbReference type="PANTHER" id="PTHR17985:SF8">
    <property type="entry name" value="TRANSPORT AND GOLGI ORGANIZATION PROTEIN 2 HOMOLOG"/>
    <property type="match status" value="1"/>
</dbReference>
<dbReference type="Gene3D" id="3.60.60.10">
    <property type="entry name" value="Penicillin V Acylase, Chain A"/>
    <property type="match status" value="1"/>
</dbReference>
<gene>
    <name evidence="1" type="ORF">MED92_04599</name>
</gene>
<dbReference type="OrthoDB" id="4380123at2"/>
<dbReference type="PANTHER" id="PTHR17985">
    <property type="entry name" value="SER/THR-RICH PROTEIN T10 IN DGCR REGION"/>
    <property type="match status" value="1"/>
</dbReference>
<protein>
    <recommendedName>
        <fullName evidence="3">NRDE family protein</fullName>
    </recommendedName>
</protein>
<dbReference type="InterPro" id="IPR008551">
    <property type="entry name" value="TANGO2"/>
</dbReference>
<proteinExistence type="predicted"/>
<dbReference type="Proteomes" id="UP000002171">
    <property type="component" value="Unassembled WGS sequence"/>
</dbReference>
<dbReference type="Pfam" id="PF05742">
    <property type="entry name" value="TANGO2"/>
    <property type="match status" value="1"/>
</dbReference>
<keyword evidence="2" id="KW-1185">Reference proteome</keyword>
<dbReference type="AlphaFoldDB" id="A0A7U8C6F4"/>
<organism evidence="1 2">
    <name type="scientific">Neptuniibacter caesariensis</name>
    <dbReference type="NCBI Taxonomy" id="207954"/>
    <lineage>
        <taxon>Bacteria</taxon>
        <taxon>Pseudomonadati</taxon>
        <taxon>Pseudomonadota</taxon>
        <taxon>Gammaproteobacteria</taxon>
        <taxon>Oceanospirillales</taxon>
        <taxon>Oceanospirillaceae</taxon>
        <taxon>Neptuniibacter</taxon>
    </lineage>
</organism>